<protein>
    <submittedName>
        <fullName evidence="2">Uncharacterized protein</fullName>
    </submittedName>
</protein>
<sequence length="1543" mass="168327">MESHSNECEKLHPGEPSRWLILERAARSRSRSLAPAQPCVVCFVRVLADEHHRGAATRLQYALDWLELLESPAGLDGTLGMSQGSMAAAAAAAATATALGEALAYLIHGIATAVAAGSAELAPNPPPMEQATQRALKPSSRQRALTTSLLQVLCQITSRAFDLHNAMSGCCVTSKCTQQISRARPEGDASTLETVYLVGVAHHCASLDGVWHEMRAFLQFFVAVAQCREKAGQPLVAMQQCRFGYRAAVTGPVSDSASWRERLGTVCRDAFEALLAFLDHELLLQCSQDRETAIEAANATTRVLYTMRLLMQALGAYMSPETALSCCTRLMQLVSHRALRCACSADAANVLSMSSVMCQRIAKVQPRMHSENLFVGWRRVALSAPWSDFLKRCIAQPYFLELNLLALRSLRGMLQVLGRVLAAAVRSADENAVLWEDAEALRISGFADYVVECICCDGAVLEKKSGDRQLPADAGIAVQPGASLAYGDAARGPAGQTWASPLSSRRWTQDAPQPGRLVTSDSSQLRLRACFQVCAVLPSEELSSRSTLLFTLCCHHASKLLDEHGCRAPGWSISRGVHQQQSRFLLELLTVLRKLVKTTGIPCHEQVIRQFAALVSDLSQQRQRAGIGCSAPIRHALRGMFGALAQRLRIAECTRCPAADQERVFASCLLQQLQRGIGADQGRSLLETLYACDKFRDLVESAAQVASAASGSAALARSFIVETLPTCVLHRAAVEASGFADTGTVTALDASGEQGPSPAASTRHREHQRRVRERHATGRMPAVDDDDDDQHDDIVDDDGDGGAGGDVGGDDDDNNNNHVFSCAQTSVAPRLWCWWLIRIWPILQPLGKNLEECHRLIRAAQHPILLWRISFLALHTEPSRTELLPAIASVLHSLMRCLCNLPCIRYEAVLPVVCSEDEARTPRRVLLHDDDDDDASTGDAASSFVTGEALVESLAAMRTLLGYTAASSPSVPCTPLAWYAQVQRTLLEKRARQAVRSVLAQPTGSQRFHKCFAGRQPELFDWLDALSVSRMPETSADLFPGTEVRGQSAQTTWKDNVIFLWMHWAGSRLPVNLVSWLLEQVPLHEWMMATSSEATEAVSESWRVHAIAAAIRQRAAPWRHWRQVLLLTLRTNDRARFVQFADAWFRSLPGQCPNASETQALMDAIHRSQVLPWLLSGLHASLDRPGAPDARPLQVPDTLHRQDYARRMALVRVAGALLWDELRQRVRRAAHPAGTSQLVSSRSDLAAHLCELAASEYALGPADLLSALSAMQALALTLVQTDADAGDAAERASAYLGHMGRSVASWLQQVSGQDHDARSPCQELVLVGCLGFVAIIGAASTVRRASTLHALRVVTGAVAGGEPAASPWCFWLRILWNAPPFSRVQLLALWILYIFLRWRVLSVENAQDLVLLHGLGCWLYTEREAAMMHVRDADSESSQSTEEAIPWAAEFLALIGVLSAALVQVLESGTGRDANLDAMQRASATSLRLLTTSPGDESAASAGTGDGWTKQELASTVSHRLLWHVAALVESPLHVIRDAERRK</sequence>
<dbReference type="Gramene" id="CML253CT">
    <property type="protein sequence ID" value="CML253CT"/>
    <property type="gene ID" value="CML253C"/>
</dbReference>
<evidence type="ECO:0000313" key="3">
    <source>
        <dbReference type="Proteomes" id="UP000007014"/>
    </source>
</evidence>
<gene>
    <name evidence="2" type="ORF">CYME_CML253C</name>
</gene>
<dbReference type="KEGG" id="cme:CYME_CML253C"/>
<evidence type="ECO:0000313" key="2">
    <source>
        <dbReference type="EMBL" id="BAM80838.1"/>
    </source>
</evidence>
<evidence type="ECO:0000256" key="1">
    <source>
        <dbReference type="SAM" id="MobiDB-lite"/>
    </source>
</evidence>
<reference evidence="2 3" key="1">
    <citation type="journal article" date="2004" name="Nature">
        <title>Genome sequence of the ultrasmall unicellular red alga Cyanidioschyzon merolae 10D.</title>
        <authorList>
            <person name="Matsuzaki M."/>
            <person name="Misumi O."/>
            <person name="Shin-i T."/>
            <person name="Maruyama S."/>
            <person name="Takahara M."/>
            <person name="Miyagishima S."/>
            <person name="Mori T."/>
            <person name="Nishida K."/>
            <person name="Yagisawa F."/>
            <person name="Nishida K."/>
            <person name="Yoshida Y."/>
            <person name="Nishimura Y."/>
            <person name="Nakao S."/>
            <person name="Kobayashi T."/>
            <person name="Momoyama Y."/>
            <person name="Higashiyama T."/>
            <person name="Minoda A."/>
            <person name="Sano M."/>
            <person name="Nomoto H."/>
            <person name="Oishi K."/>
            <person name="Hayashi H."/>
            <person name="Ohta F."/>
            <person name="Nishizaka S."/>
            <person name="Haga S."/>
            <person name="Miura S."/>
            <person name="Morishita T."/>
            <person name="Kabeya Y."/>
            <person name="Terasawa K."/>
            <person name="Suzuki Y."/>
            <person name="Ishii Y."/>
            <person name="Asakawa S."/>
            <person name="Takano H."/>
            <person name="Ohta N."/>
            <person name="Kuroiwa H."/>
            <person name="Tanaka K."/>
            <person name="Shimizu N."/>
            <person name="Sugano S."/>
            <person name="Sato N."/>
            <person name="Nozaki H."/>
            <person name="Ogasawara N."/>
            <person name="Kohara Y."/>
            <person name="Kuroiwa T."/>
        </authorList>
    </citation>
    <scope>NUCLEOTIDE SEQUENCE [LARGE SCALE GENOMIC DNA]</scope>
    <source>
        <strain evidence="2 3">10D</strain>
    </source>
</reference>
<feature type="compositionally biased region" description="Polar residues" evidence="1">
    <location>
        <begin position="497"/>
        <end position="506"/>
    </location>
</feature>
<accession>M1VID7</accession>
<dbReference type="EMBL" id="AP006494">
    <property type="protein sequence ID" value="BAM80838.1"/>
    <property type="molecule type" value="Genomic_DNA"/>
</dbReference>
<dbReference type="HOGENOM" id="CLU_246742_0_0_1"/>
<proteinExistence type="predicted"/>
<organism evidence="2 3">
    <name type="scientific">Cyanidioschyzon merolae (strain NIES-3377 / 10D)</name>
    <name type="common">Unicellular red alga</name>
    <dbReference type="NCBI Taxonomy" id="280699"/>
    <lineage>
        <taxon>Eukaryota</taxon>
        <taxon>Rhodophyta</taxon>
        <taxon>Bangiophyceae</taxon>
        <taxon>Cyanidiales</taxon>
        <taxon>Cyanidiaceae</taxon>
        <taxon>Cyanidioschyzon</taxon>
    </lineage>
</organism>
<feature type="compositionally biased region" description="Basic residues" evidence="1">
    <location>
        <begin position="762"/>
        <end position="773"/>
    </location>
</feature>
<feature type="region of interest" description="Disordered" evidence="1">
    <location>
        <begin position="495"/>
        <end position="516"/>
    </location>
</feature>
<keyword evidence="3" id="KW-1185">Reference proteome</keyword>
<name>M1VID7_CYAM1</name>
<reference evidence="2 3" key="2">
    <citation type="journal article" date="2007" name="BMC Biol.">
        <title>A 100%-complete sequence reveals unusually simple genomic features in the hot-spring red alga Cyanidioschyzon merolae.</title>
        <authorList>
            <person name="Nozaki H."/>
            <person name="Takano H."/>
            <person name="Misumi O."/>
            <person name="Terasawa K."/>
            <person name="Matsuzaki M."/>
            <person name="Maruyama S."/>
            <person name="Nishida K."/>
            <person name="Yagisawa F."/>
            <person name="Yoshida Y."/>
            <person name="Fujiwara T."/>
            <person name="Takio S."/>
            <person name="Tamura K."/>
            <person name="Chung S.J."/>
            <person name="Nakamura S."/>
            <person name="Kuroiwa H."/>
            <person name="Tanaka K."/>
            <person name="Sato N."/>
            <person name="Kuroiwa T."/>
        </authorList>
    </citation>
    <scope>NUCLEOTIDE SEQUENCE [LARGE SCALE GENOMIC DNA]</scope>
    <source>
        <strain evidence="2 3">10D</strain>
    </source>
</reference>
<dbReference type="GeneID" id="16994673"/>
<feature type="compositionally biased region" description="Acidic residues" evidence="1">
    <location>
        <begin position="783"/>
        <end position="800"/>
    </location>
</feature>
<dbReference type="OrthoDB" id="10644955at2759"/>
<dbReference type="Proteomes" id="UP000007014">
    <property type="component" value="Chromosome 12"/>
</dbReference>
<feature type="region of interest" description="Disordered" evidence="1">
    <location>
        <begin position="747"/>
        <end position="814"/>
    </location>
</feature>
<dbReference type="RefSeq" id="XP_005536874.1">
    <property type="nucleotide sequence ID" value="XM_005536817.1"/>
</dbReference>